<evidence type="ECO:0000313" key="2">
    <source>
        <dbReference type="Proteomes" id="UP000226106"/>
    </source>
</evidence>
<accession>A0A9X7AS61</accession>
<dbReference type="EMBL" id="NVCO01000007">
    <property type="protein sequence ID" value="PFT50777.1"/>
    <property type="molecule type" value="Genomic_DNA"/>
</dbReference>
<sequence>MKNEIKAVEERIELASMLNGVFNVRMKGNWRPQIEGASVMTAESVVEEFYVESIRTGEYHGNKTALLIGTDYHNRELSLPVSRIIDAHKVDTDEQTKLKTFNIALDVLKETCTEDDANYALVLKMAKELEDKGIKEYIPVRAS</sequence>
<gene>
    <name evidence="1" type="ORF">COK72_01880</name>
</gene>
<evidence type="ECO:0000313" key="1">
    <source>
        <dbReference type="EMBL" id="PFT50777.1"/>
    </source>
</evidence>
<name>A0A9X7AS61_BACTU</name>
<proteinExistence type="predicted"/>
<organism evidence="1 2">
    <name type="scientific">Bacillus thuringiensis</name>
    <dbReference type="NCBI Taxonomy" id="1428"/>
    <lineage>
        <taxon>Bacteria</taxon>
        <taxon>Bacillati</taxon>
        <taxon>Bacillota</taxon>
        <taxon>Bacilli</taxon>
        <taxon>Bacillales</taxon>
        <taxon>Bacillaceae</taxon>
        <taxon>Bacillus</taxon>
        <taxon>Bacillus cereus group</taxon>
    </lineage>
</organism>
<comment type="caution">
    <text evidence="1">The sequence shown here is derived from an EMBL/GenBank/DDBJ whole genome shotgun (WGS) entry which is preliminary data.</text>
</comment>
<dbReference type="RefSeq" id="WP_098392893.1">
    <property type="nucleotide sequence ID" value="NZ_NTVZ01000052.1"/>
</dbReference>
<dbReference type="AlphaFoldDB" id="A0A9X7AS61"/>
<protein>
    <submittedName>
        <fullName evidence="1">Uncharacterized protein</fullName>
    </submittedName>
</protein>
<reference evidence="1 2" key="1">
    <citation type="submission" date="2017-09" db="EMBL/GenBank/DDBJ databases">
        <title>Large-scale bioinformatics analysis of Bacillus genomes uncovers conserved roles of natural products in bacterial physiology.</title>
        <authorList>
            <consortium name="Agbiome Team Llc"/>
            <person name="Bleich R.M."/>
            <person name="Grubbs K.J."/>
            <person name="Santa Maria K.C."/>
            <person name="Allen S.E."/>
            <person name="Farag S."/>
            <person name="Shank E.A."/>
            <person name="Bowers A."/>
        </authorList>
    </citation>
    <scope>NUCLEOTIDE SEQUENCE [LARGE SCALE GENOMIC DNA]</scope>
    <source>
        <strain evidence="1 2">AFS065400</strain>
    </source>
</reference>
<dbReference type="Proteomes" id="UP000226106">
    <property type="component" value="Unassembled WGS sequence"/>
</dbReference>